<feature type="transmembrane region" description="Helical" evidence="1">
    <location>
        <begin position="151"/>
        <end position="171"/>
    </location>
</feature>
<dbReference type="Pfam" id="PF04173">
    <property type="entry name" value="DoxD"/>
    <property type="match status" value="1"/>
</dbReference>
<dbReference type="Pfam" id="PF07680">
    <property type="entry name" value="DoxA"/>
    <property type="match status" value="1"/>
</dbReference>
<dbReference type="InterPro" id="IPR011636">
    <property type="entry name" value="DoxA"/>
</dbReference>
<feature type="transmembrane region" description="Helical" evidence="1">
    <location>
        <begin position="204"/>
        <end position="226"/>
    </location>
</feature>
<evidence type="ECO:0000313" key="5">
    <source>
        <dbReference type="Proteomes" id="UP000189935"/>
    </source>
</evidence>
<evidence type="ECO:0000259" key="2">
    <source>
        <dbReference type="Pfam" id="PF04173"/>
    </source>
</evidence>
<dbReference type="InterPro" id="IPR017192">
    <property type="entry name" value="ThioSO4-Q_OxRdtase_DoxA/D"/>
</dbReference>
<organism evidence="4 5">
    <name type="scientific">Bradyrhizobium lablabi</name>
    <dbReference type="NCBI Taxonomy" id="722472"/>
    <lineage>
        <taxon>Bacteria</taxon>
        <taxon>Pseudomonadati</taxon>
        <taxon>Pseudomonadota</taxon>
        <taxon>Alphaproteobacteria</taxon>
        <taxon>Hyphomicrobiales</taxon>
        <taxon>Nitrobacteraceae</taxon>
        <taxon>Bradyrhizobium</taxon>
    </lineage>
</organism>
<dbReference type="InterPro" id="IPR007301">
    <property type="entry name" value="DoxD"/>
</dbReference>
<feature type="transmembrane region" description="Helical" evidence="1">
    <location>
        <begin position="121"/>
        <end position="139"/>
    </location>
</feature>
<evidence type="ECO:0000256" key="1">
    <source>
        <dbReference type="SAM" id="Phobius"/>
    </source>
</evidence>
<protein>
    <submittedName>
        <fullName evidence="4">Thiosulfate dehydrogenase [quinone] large subunit</fullName>
    </submittedName>
</protein>
<keyword evidence="1" id="KW-1133">Transmembrane helix</keyword>
<feature type="transmembrane region" description="Helical" evidence="1">
    <location>
        <begin position="25"/>
        <end position="44"/>
    </location>
</feature>
<feature type="domain" description="Thiosulphate:quinone oxidoreductase small subunit DoxA" evidence="3">
    <location>
        <begin position="228"/>
        <end position="358"/>
    </location>
</feature>
<sequence>MNMHATTLDRIAEQAPTMTEAQRNWRIAAIALLSIRVIQGFIYWGGGSRRFIYAPSKLDPSAQSWMANKFQTAMPGALLGTDHLISFMLTHFYLLYAGVILFSAAELIVGAMLMTGLLTRLAALFSMGFSVLLMLMFGWQGATCIDEWTMAACNLAMGASLLLAGSGAYSLDNVLLQRNPALAGKRWFRWASGSLPLPQTDGGFRTLALAVLAFVVIFDVGTYNYYRGSVVTPFHSGPVSPTKHHLALSRAELLPDGGVRFHVYLDAGTPEAAAHVVAADLLNSEKHSVADWNAAQLSELPKTDFANDYAYNKFEPGPFGIRAKMGAAATVTLPVPASGTIAGARYVQLTDVDGQTFSATLGSNP</sequence>
<evidence type="ECO:0000313" key="4">
    <source>
        <dbReference type="EMBL" id="SHL73817.1"/>
    </source>
</evidence>
<dbReference type="AlphaFoldDB" id="A0A1M7D345"/>
<reference evidence="4 5" key="1">
    <citation type="submission" date="2016-11" db="EMBL/GenBank/DDBJ databases">
        <authorList>
            <person name="Jaros S."/>
            <person name="Januszkiewicz K."/>
            <person name="Wedrychowicz H."/>
        </authorList>
    </citation>
    <scope>NUCLEOTIDE SEQUENCE [LARGE SCALE GENOMIC DNA]</scope>
    <source>
        <strain evidence="4 5">GAS499</strain>
    </source>
</reference>
<evidence type="ECO:0000259" key="3">
    <source>
        <dbReference type="Pfam" id="PF07680"/>
    </source>
</evidence>
<keyword evidence="1" id="KW-0812">Transmembrane</keyword>
<dbReference type="Proteomes" id="UP000189935">
    <property type="component" value="Chromosome I"/>
</dbReference>
<proteinExistence type="predicted"/>
<name>A0A1M7D345_9BRAD</name>
<feature type="transmembrane region" description="Helical" evidence="1">
    <location>
        <begin position="93"/>
        <end position="115"/>
    </location>
</feature>
<dbReference type="PIRSF" id="PIRSF037390">
    <property type="entry name" value="Thiosulph_Quin_oxidored_DoxA-D"/>
    <property type="match status" value="1"/>
</dbReference>
<accession>A0A1M7D345</accession>
<dbReference type="EMBL" id="LT670844">
    <property type="protein sequence ID" value="SHL73817.1"/>
    <property type="molecule type" value="Genomic_DNA"/>
</dbReference>
<feature type="domain" description="TQO small subunit DoxD" evidence="2">
    <location>
        <begin position="33"/>
        <end position="181"/>
    </location>
</feature>
<gene>
    <name evidence="4" type="ORF">SAMN05444159_6691</name>
</gene>
<keyword evidence="1" id="KW-0472">Membrane</keyword>